<dbReference type="InterPro" id="IPR029016">
    <property type="entry name" value="GAF-like_dom_sf"/>
</dbReference>
<dbReference type="EC" id="2.7.13.3" evidence="2"/>
<keyword evidence="3 8" id="KW-0808">Transferase</keyword>
<dbReference type="PROSITE" id="PS50109">
    <property type="entry name" value="HIS_KIN"/>
    <property type="match status" value="1"/>
</dbReference>
<comment type="caution">
    <text evidence="8">The sequence shown here is derived from an EMBL/GenBank/DDBJ whole genome shotgun (WGS) entry which is preliminary data.</text>
</comment>
<dbReference type="InterPro" id="IPR036890">
    <property type="entry name" value="HATPase_C_sf"/>
</dbReference>
<evidence type="ECO:0000259" key="7">
    <source>
        <dbReference type="PROSITE" id="PS50109"/>
    </source>
</evidence>
<evidence type="ECO:0000256" key="4">
    <source>
        <dbReference type="ARBA" id="ARBA00022741"/>
    </source>
</evidence>
<keyword evidence="4" id="KW-0547">Nucleotide-binding</keyword>
<dbReference type="NCBIfam" id="TIGR02916">
    <property type="entry name" value="PEP_his_kin"/>
    <property type="match status" value="1"/>
</dbReference>
<protein>
    <recommendedName>
        <fullName evidence="2">histidine kinase</fullName>
        <ecNumber evidence="2">2.7.13.3</ecNumber>
    </recommendedName>
</protein>
<dbReference type="SUPFAM" id="SSF55781">
    <property type="entry name" value="GAF domain-like"/>
    <property type="match status" value="1"/>
</dbReference>
<dbReference type="Pfam" id="PF01590">
    <property type="entry name" value="GAF"/>
    <property type="match status" value="1"/>
</dbReference>
<dbReference type="SMART" id="SM00387">
    <property type="entry name" value="HATPase_c"/>
    <property type="match status" value="1"/>
</dbReference>
<dbReference type="InterPro" id="IPR005467">
    <property type="entry name" value="His_kinase_dom"/>
</dbReference>
<dbReference type="Pfam" id="PF02518">
    <property type="entry name" value="HATPase_c"/>
    <property type="match status" value="1"/>
</dbReference>
<evidence type="ECO:0000256" key="5">
    <source>
        <dbReference type="ARBA" id="ARBA00022777"/>
    </source>
</evidence>
<dbReference type="Gene3D" id="3.30.450.40">
    <property type="match status" value="1"/>
</dbReference>
<organism evidence="8 9">
    <name type="scientific">Pelagerythrobacter aerophilus</name>
    <dbReference type="NCBI Taxonomy" id="2306995"/>
    <lineage>
        <taxon>Bacteria</taxon>
        <taxon>Pseudomonadati</taxon>
        <taxon>Pseudomonadota</taxon>
        <taxon>Alphaproteobacteria</taxon>
        <taxon>Sphingomonadales</taxon>
        <taxon>Erythrobacteraceae</taxon>
        <taxon>Pelagerythrobacter</taxon>
    </lineage>
</organism>
<dbReference type="EMBL" id="QXFK01000014">
    <property type="protein sequence ID" value="RIV79506.1"/>
    <property type="molecule type" value="Genomic_DNA"/>
</dbReference>
<keyword evidence="6" id="KW-0067">ATP-binding</keyword>
<evidence type="ECO:0000313" key="9">
    <source>
        <dbReference type="Proteomes" id="UP000285092"/>
    </source>
</evidence>
<comment type="catalytic activity">
    <reaction evidence="1">
        <text>ATP + protein L-histidine = ADP + protein N-phospho-L-histidine.</text>
        <dbReference type="EC" id="2.7.13.3"/>
    </reaction>
</comment>
<dbReference type="Gene3D" id="3.30.565.10">
    <property type="entry name" value="Histidine kinase-like ATPase, C-terminal domain"/>
    <property type="match status" value="1"/>
</dbReference>
<dbReference type="OrthoDB" id="9785691at2"/>
<dbReference type="InterPro" id="IPR050980">
    <property type="entry name" value="2C_sensor_his_kinase"/>
</dbReference>
<dbReference type="GO" id="GO:0005524">
    <property type="term" value="F:ATP binding"/>
    <property type="evidence" value="ECO:0007669"/>
    <property type="project" value="UniProtKB-KW"/>
</dbReference>
<evidence type="ECO:0000256" key="3">
    <source>
        <dbReference type="ARBA" id="ARBA00022679"/>
    </source>
</evidence>
<keyword evidence="9" id="KW-1185">Reference proteome</keyword>
<dbReference type="Proteomes" id="UP000285092">
    <property type="component" value="Unassembled WGS sequence"/>
</dbReference>
<reference evidence="8 9" key="1">
    <citation type="submission" date="2018-08" db="EMBL/GenBank/DDBJ databases">
        <title>Altererythrobacter sp.Ery1 and Ery12, the genome sequencing of novel strains in genus Alterythrobacter.</title>
        <authorList>
            <person name="Cheng H."/>
            <person name="Wu Y.-H."/>
            <person name="Fang C."/>
            <person name="Xu X.-W."/>
        </authorList>
    </citation>
    <scope>NUCLEOTIDE SEQUENCE [LARGE SCALE GENOMIC DNA]</scope>
    <source>
        <strain evidence="8 9">Ery1</strain>
    </source>
</reference>
<keyword evidence="5 8" id="KW-0418">Kinase</keyword>
<dbReference type="PANTHER" id="PTHR44936">
    <property type="entry name" value="SENSOR PROTEIN CREC"/>
    <property type="match status" value="1"/>
</dbReference>
<dbReference type="SUPFAM" id="SSF55874">
    <property type="entry name" value="ATPase domain of HSP90 chaperone/DNA topoisomerase II/histidine kinase"/>
    <property type="match status" value="1"/>
</dbReference>
<sequence length="440" mass="47518">MRPLLCEELHALPRPADPPPDLAGGALAGGRAVIERIRNLFRQRYDYRAEWLRFTRTMGQGGSAGEALPERAIRAIAEMTDSAGGVLFMPEQDGSLVLAARWRWSAIEVPVVAFPIEFAAKIERTGDIVDIGEVNGGFETGWSGALPDWLAAATHDAWALVPLLHLGRLHGVIVLARPATPRRLDREDIDLLGIVGRQLASYLAERAGQEALMEARQFDEFSRRIAFVMHDVKNLASQLSLLARNAERHADNPAFRADMLVTLRNSADKLNALLARLGRYGAGGGAARERVGLRELAARAKARLADDASLIVIDSGDVAVLADAEALEQALVHLVQNAIEASEGHGPVYLDVTSDGVRGRIDVIDSGEGMSADFIRDGLFRPFVSSKPSGFGIGAFEARELVRAMGGRLDVDSREGIGTRFSISLPLFAAAELIRTVEAA</sequence>
<dbReference type="PANTHER" id="PTHR44936:SF10">
    <property type="entry name" value="SENSOR PROTEIN RSTB"/>
    <property type="match status" value="1"/>
</dbReference>
<proteinExistence type="predicted"/>
<evidence type="ECO:0000256" key="6">
    <source>
        <dbReference type="ARBA" id="ARBA00022840"/>
    </source>
</evidence>
<dbReference type="PRINTS" id="PR00344">
    <property type="entry name" value="BCTRLSENSOR"/>
</dbReference>
<dbReference type="InterPro" id="IPR014265">
    <property type="entry name" value="XrtA/PrsK"/>
</dbReference>
<dbReference type="InterPro" id="IPR003594">
    <property type="entry name" value="HATPase_dom"/>
</dbReference>
<evidence type="ECO:0000256" key="1">
    <source>
        <dbReference type="ARBA" id="ARBA00000085"/>
    </source>
</evidence>
<feature type="domain" description="Histidine kinase" evidence="7">
    <location>
        <begin position="227"/>
        <end position="429"/>
    </location>
</feature>
<evidence type="ECO:0000313" key="8">
    <source>
        <dbReference type="EMBL" id="RIV79506.1"/>
    </source>
</evidence>
<accession>A0A418NJJ5</accession>
<gene>
    <name evidence="8" type="primary">prsK</name>
    <name evidence="8" type="ORF">D2V04_05875</name>
</gene>
<dbReference type="GO" id="GO:0004673">
    <property type="term" value="F:protein histidine kinase activity"/>
    <property type="evidence" value="ECO:0007669"/>
    <property type="project" value="UniProtKB-EC"/>
</dbReference>
<name>A0A418NJJ5_9SPHN</name>
<dbReference type="AlphaFoldDB" id="A0A418NJJ5"/>
<dbReference type="InterPro" id="IPR003018">
    <property type="entry name" value="GAF"/>
</dbReference>
<dbReference type="InterPro" id="IPR004358">
    <property type="entry name" value="Sig_transdc_His_kin-like_C"/>
</dbReference>
<evidence type="ECO:0000256" key="2">
    <source>
        <dbReference type="ARBA" id="ARBA00012438"/>
    </source>
</evidence>